<feature type="transmembrane region" description="Helical" evidence="1">
    <location>
        <begin position="29"/>
        <end position="49"/>
    </location>
</feature>
<accession>A0A1E5G844</accession>
<comment type="caution">
    <text evidence="2">The sequence shown here is derived from an EMBL/GenBank/DDBJ whole genome shotgun (WGS) entry which is preliminary data.</text>
</comment>
<reference evidence="3" key="1">
    <citation type="submission" date="2016-09" db="EMBL/GenBank/DDBJ databases">
        <authorList>
            <person name="Gulvik C.A."/>
        </authorList>
    </citation>
    <scope>NUCLEOTIDE SEQUENCE [LARGE SCALE GENOMIC DNA]</scope>
    <source>
        <strain evidence="3">LMG 8895</strain>
    </source>
</reference>
<dbReference type="RefSeq" id="WP_069665267.1">
    <property type="nucleotide sequence ID" value="NZ_JBHUJJ010000001.1"/>
</dbReference>
<feature type="transmembrane region" description="Helical" evidence="1">
    <location>
        <begin position="5"/>
        <end position="23"/>
    </location>
</feature>
<evidence type="ECO:0000313" key="2">
    <source>
        <dbReference type="EMBL" id="OEG08430.1"/>
    </source>
</evidence>
<keyword evidence="1" id="KW-0812">Transmembrane</keyword>
<gene>
    <name evidence="2" type="ORF">BCR25_13540</name>
</gene>
<keyword evidence="1" id="KW-0472">Membrane</keyword>
<evidence type="ECO:0000313" key="3">
    <source>
        <dbReference type="Proteomes" id="UP000095094"/>
    </source>
</evidence>
<proteinExistence type="predicted"/>
<sequence length="62" mass="7029">MDKQWSLYSISSLILLVLLVKTFEQGHIALSIFLLVLLLIQVTGAVICVHQKRHKKEIPSSK</sequence>
<organism evidence="2 3">
    <name type="scientific">Enterococcus termitis</name>
    <dbReference type="NCBI Taxonomy" id="332950"/>
    <lineage>
        <taxon>Bacteria</taxon>
        <taxon>Bacillati</taxon>
        <taxon>Bacillota</taxon>
        <taxon>Bacilli</taxon>
        <taxon>Lactobacillales</taxon>
        <taxon>Enterococcaceae</taxon>
        <taxon>Enterococcus</taxon>
    </lineage>
</organism>
<dbReference type="EMBL" id="MIJY01000047">
    <property type="protein sequence ID" value="OEG08430.1"/>
    <property type="molecule type" value="Genomic_DNA"/>
</dbReference>
<protein>
    <submittedName>
        <fullName evidence="2">Uncharacterized protein</fullName>
    </submittedName>
</protein>
<dbReference type="Proteomes" id="UP000095094">
    <property type="component" value="Unassembled WGS sequence"/>
</dbReference>
<evidence type="ECO:0000256" key="1">
    <source>
        <dbReference type="SAM" id="Phobius"/>
    </source>
</evidence>
<name>A0A1E5G844_9ENTE</name>
<dbReference type="AlphaFoldDB" id="A0A1E5G844"/>
<keyword evidence="1" id="KW-1133">Transmembrane helix</keyword>
<keyword evidence="3" id="KW-1185">Reference proteome</keyword>